<gene>
    <name evidence="4" type="ORF">EJB05_47240</name>
</gene>
<dbReference type="Pfam" id="PF24758">
    <property type="entry name" value="LRR_At5g56370"/>
    <property type="match status" value="1"/>
</dbReference>
<dbReference type="Proteomes" id="UP000324897">
    <property type="component" value="Unassembled WGS sequence"/>
</dbReference>
<feature type="region of interest" description="Disordered" evidence="1">
    <location>
        <begin position="82"/>
        <end position="105"/>
    </location>
</feature>
<dbReference type="SUPFAM" id="SSF52047">
    <property type="entry name" value="RNI-like"/>
    <property type="match status" value="1"/>
</dbReference>
<feature type="compositionally biased region" description="Basic and acidic residues" evidence="1">
    <location>
        <begin position="88"/>
        <end position="99"/>
    </location>
</feature>
<feature type="domain" description="F-box/LRR-repeat protein 15/At3g58940/PEG3-like LRR" evidence="3">
    <location>
        <begin position="196"/>
        <end position="424"/>
    </location>
</feature>
<name>A0A5J9T732_9POAL</name>
<dbReference type="SUPFAM" id="SSF81383">
    <property type="entry name" value="F-box domain"/>
    <property type="match status" value="1"/>
</dbReference>
<feature type="domain" description="FBD" evidence="2">
    <location>
        <begin position="444"/>
        <end position="485"/>
    </location>
</feature>
<dbReference type="InterPro" id="IPR006566">
    <property type="entry name" value="FBD"/>
</dbReference>
<dbReference type="AlphaFoldDB" id="A0A5J9T732"/>
<dbReference type="Pfam" id="PF08387">
    <property type="entry name" value="FBD"/>
    <property type="match status" value="1"/>
</dbReference>
<evidence type="ECO:0000259" key="2">
    <source>
        <dbReference type="Pfam" id="PF08387"/>
    </source>
</evidence>
<feature type="non-terminal residue" evidence="4">
    <location>
        <position position="1"/>
    </location>
</feature>
<dbReference type="Gramene" id="TVU07196">
    <property type="protein sequence ID" value="TVU07196"/>
    <property type="gene ID" value="EJB05_47240"/>
</dbReference>
<reference evidence="4 5" key="1">
    <citation type="journal article" date="2019" name="Sci. Rep.">
        <title>A high-quality genome of Eragrostis curvula grass provides insights into Poaceae evolution and supports new strategies to enhance forage quality.</title>
        <authorList>
            <person name="Carballo J."/>
            <person name="Santos B.A.C.M."/>
            <person name="Zappacosta D."/>
            <person name="Garbus I."/>
            <person name="Selva J.P."/>
            <person name="Gallo C.A."/>
            <person name="Diaz A."/>
            <person name="Albertini E."/>
            <person name="Caccamo M."/>
            <person name="Echenique V."/>
        </authorList>
    </citation>
    <scope>NUCLEOTIDE SEQUENCE [LARGE SCALE GENOMIC DNA]</scope>
    <source>
        <strain evidence="5">cv. Victoria</strain>
        <tissue evidence="4">Leaf</tissue>
    </source>
</reference>
<dbReference type="InterPro" id="IPR055302">
    <property type="entry name" value="F-box_dom-containing"/>
</dbReference>
<evidence type="ECO:0000259" key="3">
    <source>
        <dbReference type="Pfam" id="PF24758"/>
    </source>
</evidence>
<dbReference type="InterPro" id="IPR036047">
    <property type="entry name" value="F-box-like_dom_sf"/>
</dbReference>
<evidence type="ECO:0000256" key="1">
    <source>
        <dbReference type="SAM" id="MobiDB-lite"/>
    </source>
</evidence>
<organism evidence="4 5">
    <name type="scientific">Eragrostis curvula</name>
    <name type="common">weeping love grass</name>
    <dbReference type="NCBI Taxonomy" id="38414"/>
    <lineage>
        <taxon>Eukaryota</taxon>
        <taxon>Viridiplantae</taxon>
        <taxon>Streptophyta</taxon>
        <taxon>Embryophyta</taxon>
        <taxon>Tracheophyta</taxon>
        <taxon>Spermatophyta</taxon>
        <taxon>Magnoliopsida</taxon>
        <taxon>Liliopsida</taxon>
        <taxon>Poales</taxon>
        <taxon>Poaceae</taxon>
        <taxon>PACMAD clade</taxon>
        <taxon>Chloridoideae</taxon>
        <taxon>Eragrostideae</taxon>
        <taxon>Eragrostidinae</taxon>
        <taxon>Eragrostis</taxon>
    </lineage>
</organism>
<keyword evidence="5" id="KW-1185">Reference proteome</keyword>
<dbReference type="PANTHER" id="PTHR32141">
    <property type="match status" value="1"/>
</dbReference>
<evidence type="ECO:0000313" key="4">
    <source>
        <dbReference type="EMBL" id="TVU07196.1"/>
    </source>
</evidence>
<dbReference type="PANTHER" id="PTHR32141:SF168">
    <property type="entry name" value="OS12G0595200 PROTEIN"/>
    <property type="match status" value="1"/>
</dbReference>
<dbReference type="InterPro" id="IPR032675">
    <property type="entry name" value="LRR_dom_sf"/>
</dbReference>
<dbReference type="InterPro" id="IPR055411">
    <property type="entry name" value="LRR_FXL15/At3g58940/PEG3-like"/>
</dbReference>
<protein>
    <submittedName>
        <fullName evidence="4">Uncharacterized protein</fullName>
    </submittedName>
</protein>
<comment type="caution">
    <text evidence="4">The sequence shown here is derived from an EMBL/GenBank/DDBJ whole genome shotgun (WGS) entry which is preliminary data.</text>
</comment>
<dbReference type="OrthoDB" id="674834at2759"/>
<dbReference type="EMBL" id="RWGY01000045">
    <property type="protein sequence ID" value="TVU07196.1"/>
    <property type="molecule type" value="Genomic_DNA"/>
</dbReference>
<proteinExistence type="predicted"/>
<dbReference type="Gene3D" id="3.80.10.10">
    <property type="entry name" value="Ribonuclease Inhibitor"/>
    <property type="match status" value="1"/>
</dbReference>
<evidence type="ECO:0000313" key="5">
    <source>
        <dbReference type="Proteomes" id="UP000324897"/>
    </source>
</evidence>
<accession>A0A5J9T732</accession>
<sequence length="543" mass="61305">MDTNQATPKPFVPLPYHALLVEEAFPDTPNKRKSEDLLGHDLLYPSPKNKQFQERTRLFEEGKNSNGLDLLPEGMILKPQPVDEEGEESRNMDPKRTDEEGVGEGVDRISSVPRDALFTIISKLGTKEGAKTQILSRNWKPLWHLSPLNLQVDAGLAEGERKRIRTVDKILSTHTGDGRRFCLRDTRIRNLYKQCNKWLEDRALNNLKELDFHYKPAQSGKEQPLLPPSALRFSSTLGILSLGNCRFPVDGNYCLHFPELKQFSLHSVTISENALQGLLSGCTALESLLILDCNGFHQICLRSPSIRSIGVRSRFLSMRFQPDIILQELVIMDAPCLERLFTYPPQGPTIIRVSRAPKLQVLGCLSDAISKLEIGGMIFKEMIPTVLNASMCMLKVLVLLSTRPNLGAVLNLLQCCPCLETFYVTLSVPRVNAADTQQLYLPGPIHCLGHHLKKIVIRGYQGSRQDIDFANFFIVNARVLQILKFGVPKKFSDKWVAKQCKALLLNQKASGDAKICFTYHYLLIEMDCERRTHDLTMLDPFDV</sequence>